<sequence length="207" mass="22372">MGDKDVDAQFADIVARWDDVPSLPDAPDSPSDGVSDDRIGMPRGAADEDASPSVRGTGVDDSVVDDIDRSGPSAMSPGVNPPLEPSSNPTNPPPVRPFVVWRGAEQDPEDEDHTPPELVDLPVDDDEHFQPGPLQPLPPQEDLQFWGIIVGLVGGPLLLLWLVLFRPNVSDWWTLGALLLTIGGFVLLVMRQPHSRDEDDPDNGARV</sequence>
<feature type="transmembrane region" description="Helical" evidence="2">
    <location>
        <begin position="145"/>
        <end position="166"/>
    </location>
</feature>
<reference evidence="3 4" key="1">
    <citation type="submission" date="2020-04" db="EMBL/GenBank/DDBJ databases">
        <title>Knoellia sp. isolate from air conditioner.</title>
        <authorList>
            <person name="Chea S."/>
            <person name="Kim D.-U."/>
        </authorList>
    </citation>
    <scope>NUCLEOTIDE SEQUENCE [LARGE SCALE GENOMIC DNA]</scope>
    <source>
        <strain evidence="3 4">DB2414S</strain>
    </source>
</reference>
<evidence type="ECO:0000313" key="3">
    <source>
        <dbReference type="EMBL" id="NNM45241.1"/>
    </source>
</evidence>
<protein>
    <recommendedName>
        <fullName evidence="5">DUF308 domain-containing protein</fullName>
    </recommendedName>
</protein>
<feature type="compositionally biased region" description="Pro residues" evidence="1">
    <location>
        <begin position="79"/>
        <end position="96"/>
    </location>
</feature>
<organism evidence="3 4">
    <name type="scientific">Knoellia koreensis</name>
    <dbReference type="NCBI Taxonomy" id="2730921"/>
    <lineage>
        <taxon>Bacteria</taxon>
        <taxon>Bacillati</taxon>
        <taxon>Actinomycetota</taxon>
        <taxon>Actinomycetes</taxon>
        <taxon>Micrococcales</taxon>
        <taxon>Intrasporangiaceae</taxon>
        <taxon>Knoellia</taxon>
    </lineage>
</organism>
<feature type="transmembrane region" description="Helical" evidence="2">
    <location>
        <begin position="172"/>
        <end position="190"/>
    </location>
</feature>
<proteinExistence type="predicted"/>
<gene>
    <name evidence="3" type="ORF">HJG52_04390</name>
</gene>
<keyword evidence="4" id="KW-1185">Reference proteome</keyword>
<dbReference type="AlphaFoldDB" id="A0A849HG67"/>
<comment type="caution">
    <text evidence="3">The sequence shown here is derived from an EMBL/GenBank/DDBJ whole genome shotgun (WGS) entry which is preliminary data.</text>
</comment>
<keyword evidence="2" id="KW-0812">Transmembrane</keyword>
<evidence type="ECO:0000256" key="2">
    <source>
        <dbReference type="SAM" id="Phobius"/>
    </source>
</evidence>
<evidence type="ECO:0000256" key="1">
    <source>
        <dbReference type="SAM" id="MobiDB-lite"/>
    </source>
</evidence>
<dbReference type="EMBL" id="JABEPQ010000001">
    <property type="protein sequence ID" value="NNM45241.1"/>
    <property type="molecule type" value="Genomic_DNA"/>
</dbReference>
<feature type="region of interest" description="Disordered" evidence="1">
    <location>
        <begin position="1"/>
        <end position="98"/>
    </location>
</feature>
<keyword evidence="2" id="KW-1133">Transmembrane helix</keyword>
<evidence type="ECO:0008006" key="5">
    <source>
        <dbReference type="Google" id="ProtNLM"/>
    </source>
</evidence>
<accession>A0A849HG67</accession>
<feature type="compositionally biased region" description="Low complexity" evidence="1">
    <location>
        <begin position="20"/>
        <end position="32"/>
    </location>
</feature>
<keyword evidence="2" id="KW-0472">Membrane</keyword>
<dbReference type="RefSeq" id="WP_171242285.1">
    <property type="nucleotide sequence ID" value="NZ_JABEPQ010000001.1"/>
</dbReference>
<name>A0A849HG67_9MICO</name>
<dbReference type="Proteomes" id="UP000588586">
    <property type="component" value="Unassembled WGS sequence"/>
</dbReference>
<evidence type="ECO:0000313" key="4">
    <source>
        <dbReference type="Proteomes" id="UP000588586"/>
    </source>
</evidence>